<gene>
    <name evidence="1" type="ORF">GGQ66_001599</name>
</gene>
<name>A0A7W6P1Q3_9HYPH</name>
<reference evidence="1 2" key="1">
    <citation type="submission" date="2020-08" db="EMBL/GenBank/DDBJ databases">
        <title>Genomic Encyclopedia of Type Strains, Phase IV (KMG-IV): sequencing the most valuable type-strain genomes for metagenomic binning, comparative biology and taxonomic classification.</title>
        <authorList>
            <person name="Goeker M."/>
        </authorList>
    </citation>
    <scope>NUCLEOTIDE SEQUENCE [LARGE SCALE GENOMIC DNA]</scope>
    <source>
        <strain evidence="1 2">DSM 26385</strain>
    </source>
</reference>
<organism evidence="1 2">
    <name type="scientific">Allorhizobium borbori</name>
    <dbReference type="NCBI Taxonomy" id="485907"/>
    <lineage>
        <taxon>Bacteria</taxon>
        <taxon>Pseudomonadati</taxon>
        <taxon>Pseudomonadota</taxon>
        <taxon>Alphaproteobacteria</taxon>
        <taxon>Hyphomicrobiales</taxon>
        <taxon>Rhizobiaceae</taxon>
        <taxon>Rhizobium/Agrobacterium group</taxon>
        <taxon>Allorhizobium</taxon>
    </lineage>
</organism>
<comment type="caution">
    <text evidence="1">The sequence shown here is derived from an EMBL/GenBank/DDBJ whole genome shotgun (WGS) entry which is preliminary data.</text>
</comment>
<keyword evidence="2" id="KW-1185">Reference proteome</keyword>
<protein>
    <submittedName>
        <fullName evidence="1">Uncharacterized protein</fullName>
    </submittedName>
</protein>
<evidence type="ECO:0000313" key="2">
    <source>
        <dbReference type="Proteomes" id="UP000584824"/>
    </source>
</evidence>
<accession>A0A7W6P1Q3</accession>
<sequence length="160" mass="17716">MTSAVTKYLPSAWLDEMNPEPQADPTAFLNKCAEPGYYLMEPVDDPEDWDSTAYHVQLQPGQVVPFLAHRQYGMHIMTVAEDGSADAPTVPADANCFCIGLDWEDTFSESIAELAKHCTEDDLGQDGVAIQAWFWSDTETHFRLVEQDGNAVFEPCAGPN</sequence>
<proteinExistence type="predicted"/>
<dbReference type="Proteomes" id="UP000584824">
    <property type="component" value="Unassembled WGS sequence"/>
</dbReference>
<dbReference type="RefSeq" id="WP_183791201.1">
    <property type="nucleotide sequence ID" value="NZ_JACIDU010000005.1"/>
</dbReference>
<dbReference type="AlphaFoldDB" id="A0A7W6P1Q3"/>
<dbReference type="EMBL" id="JACIDU010000005">
    <property type="protein sequence ID" value="MBB4103044.1"/>
    <property type="molecule type" value="Genomic_DNA"/>
</dbReference>
<evidence type="ECO:0000313" key="1">
    <source>
        <dbReference type="EMBL" id="MBB4103044.1"/>
    </source>
</evidence>